<feature type="domain" description="RagB/SusD" evidence="6">
    <location>
        <begin position="268"/>
        <end position="582"/>
    </location>
</feature>
<evidence type="ECO:0000256" key="3">
    <source>
        <dbReference type="ARBA" id="ARBA00022729"/>
    </source>
</evidence>
<evidence type="ECO:0000256" key="5">
    <source>
        <dbReference type="ARBA" id="ARBA00023237"/>
    </source>
</evidence>
<protein>
    <submittedName>
        <fullName evidence="8">RagB/SusD family nutrient uptake outer membrane protein</fullName>
    </submittedName>
</protein>
<keyword evidence="4" id="KW-0472">Membrane</keyword>
<evidence type="ECO:0000256" key="4">
    <source>
        <dbReference type="ARBA" id="ARBA00023136"/>
    </source>
</evidence>
<feature type="domain" description="SusD-like N-terminal" evidence="7">
    <location>
        <begin position="26"/>
        <end position="227"/>
    </location>
</feature>
<gene>
    <name evidence="8" type="ORF">CGL56_10535</name>
</gene>
<dbReference type="InterPro" id="IPR033985">
    <property type="entry name" value="SusD-like_N"/>
</dbReference>
<evidence type="ECO:0000256" key="2">
    <source>
        <dbReference type="ARBA" id="ARBA00006275"/>
    </source>
</evidence>
<comment type="caution">
    <text evidence="8">The sequence shown here is derived from an EMBL/GenBank/DDBJ whole genome shotgun (WGS) entry which is preliminary data.</text>
</comment>
<dbReference type="OrthoDB" id="5694214at2"/>
<dbReference type="GO" id="GO:0009279">
    <property type="term" value="C:cell outer membrane"/>
    <property type="evidence" value="ECO:0007669"/>
    <property type="project" value="UniProtKB-SubCell"/>
</dbReference>
<organism evidence="8 9">
    <name type="scientific">Neolewinella marina</name>
    <dbReference type="NCBI Taxonomy" id="438751"/>
    <lineage>
        <taxon>Bacteria</taxon>
        <taxon>Pseudomonadati</taxon>
        <taxon>Bacteroidota</taxon>
        <taxon>Saprospiria</taxon>
        <taxon>Saprospirales</taxon>
        <taxon>Lewinellaceae</taxon>
        <taxon>Neolewinella</taxon>
    </lineage>
</organism>
<dbReference type="AlphaFoldDB" id="A0A2G0CFZ0"/>
<evidence type="ECO:0000256" key="1">
    <source>
        <dbReference type="ARBA" id="ARBA00004442"/>
    </source>
</evidence>
<keyword evidence="3" id="KW-0732">Signal</keyword>
<comment type="similarity">
    <text evidence="2">Belongs to the SusD family.</text>
</comment>
<evidence type="ECO:0000313" key="9">
    <source>
        <dbReference type="Proteomes" id="UP000226437"/>
    </source>
</evidence>
<dbReference type="Proteomes" id="UP000226437">
    <property type="component" value="Unassembled WGS sequence"/>
</dbReference>
<dbReference type="EMBL" id="PDLO01000003">
    <property type="protein sequence ID" value="PHK98889.1"/>
    <property type="molecule type" value="Genomic_DNA"/>
</dbReference>
<keyword evidence="9" id="KW-1185">Reference proteome</keyword>
<dbReference type="InterPro" id="IPR011990">
    <property type="entry name" value="TPR-like_helical_dom_sf"/>
</dbReference>
<dbReference type="PROSITE" id="PS51257">
    <property type="entry name" value="PROKAR_LIPOPROTEIN"/>
    <property type="match status" value="1"/>
</dbReference>
<dbReference type="Pfam" id="PF07980">
    <property type="entry name" value="SusD_RagB"/>
    <property type="match status" value="1"/>
</dbReference>
<evidence type="ECO:0000259" key="6">
    <source>
        <dbReference type="Pfam" id="PF07980"/>
    </source>
</evidence>
<dbReference type="InterPro" id="IPR012944">
    <property type="entry name" value="SusD_RagB_dom"/>
</dbReference>
<evidence type="ECO:0000259" key="7">
    <source>
        <dbReference type="Pfam" id="PF14322"/>
    </source>
</evidence>
<dbReference type="Gene3D" id="1.25.40.390">
    <property type="match status" value="1"/>
</dbReference>
<proteinExistence type="inferred from homology"/>
<accession>A0A2G0CFZ0</accession>
<dbReference type="SUPFAM" id="SSF48452">
    <property type="entry name" value="TPR-like"/>
    <property type="match status" value="1"/>
</dbReference>
<name>A0A2G0CFZ0_9BACT</name>
<comment type="subcellular location">
    <subcellularLocation>
        <location evidence="1">Cell outer membrane</location>
    </subcellularLocation>
</comment>
<sequence>MIMQFIKNVGFVLIALMAMTSCEKEFLNEANPNGVSTDIYWANLEETESTLTSVYGGMLNTYLLNIPAENLRADMAFPRERTRITGAGVPFYYQQFNSSNSTIGDKWDACYQVAFRANQVIEALQKLEGSVDEDRWVLQMAQARFLRGLVHHYLHSTFNEGRIIIRDKVPQSLADFNKPVASSEEVIAFFRDDLKYAYDHLPATYPPGNEGRATAAAAATVLANSYLYEGEYEEAKTLYKDVIENPDYGLELVEDMNLLWTEAGEFNKESIFEINYTLDFQLEDSQFDEESFNSRLARFTAPINLGGGGQETFTPVAWLTHAYRTEKMDTLDDRNYVVGDDGQTRLRTATLRTSAMMAMVDDLDTPYYLQAFAARAANFARLTFTYLKKYTNHDIVADEGETGLTGWKSGRNVVVNRLAEVHLNLAECQIKTGEIDAALANINAIRARWGLILLGPSTTPDRTFDGVAYDATSLMNRLMYVEKPLELSFEGHAIRAIDLRRWGITQQRFRELAERKFSVVDYDYTAEDGSTVTHRESLLVEGEATPSGTPIVEYELTAENYNPDVHAYYPIPLGEVQNNSSIDN</sequence>
<keyword evidence="5" id="KW-0998">Cell outer membrane</keyword>
<dbReference type="Pfam" id="PF14322">
    <property type="entry name" value="SusD-like_3"/>
    <property type="match status" value="1"/>
</dbReference>
<evidence type="ECO:0000313" key="8">
    <source>
        <dbReference type="EMBL" id="PHK98889.1"/>
    </source>
</evidence>
<reference evidence="8 9" key="1">
    <citation type="submission" date="2017-10" db="EMBL/GenBank/DDBJ databases">
        <title>The draft genome sequence of Lewinella marina KCTC 32374.</title>
        <authorList>
            <person name="Wang K."/>
        </authorList>
    </citation>
    <scope>NUCLEOTIDE SEQUENCE [LARGE SCALE GENOMIC DNA]</scope>
    <source>
        <strain evidence="8 9">MKG-38</strain>
    </source>
</reference>